<dbReference type="EMBL" id="ML736207">
    <property type="protein sequence ID" value="KAE8378484.1"/>
    <property type="molecule type" value="Genomic_DNA"/>
</dbReference>
<evidence type="ECO:0000256" key="2">
    <source>
        <dbReference type="ARBA" id="ARBA00022692"/>
    </source>
</evidence>
<name>A0A5N7B9P8_9EURO</name>
<reference evidence="6 7" key="1">
    <citation type="submission" date="2019-04" db="EMBL/GenBank/DDBJ databases">
        <title>Friends and foes A comparative genomics studyof 23 Aspergillus species from section Flavi.</title>
        <authorList>
            <consortium name="DOE Joint Genome Institute"/>
            <person name="Kjaerbolling I."/>
            <person name="Vesth T."/>
            <person name="Frisvad J.C."/>
            <person name="Nybo J.L."/>
            <person name="Theobald S."/>
            <person name="Kildgaard S."/>
            <person name="Isbrandt T."/>
            <person name="Kuo A."/>
            <person name="Sato A."/>
            <person name="Lyhne E.K."/>
            <person name="Kogle M.E."/>
            <person name="Wiebenga A."/>
            <person name="Kun R.S."/>
            <person name="Lubbers R.J."/>
            <person name="Makela M.R."/>
            <person name="Barry K."/>
            <person name="Chovatia M."/>
            <person name="Clum A."/>
            <person name="Daum C."/>
            <person name="Haridas S."/>
            <person name="He G."/>
            <person name="LaButti K."/>
            <person name="Lipzen A."/>
            <person name="Mondo S."/>
            <person name="Riley R."/>
            <person name="Salamov A."/>
            <person name="Simmons B.A."/>
            <person name="Magnuson J.K."/>
            <person name="Henrissat B."/>
            <person name="Mortensen U.H."/>
            <person name="Larsen T.O."/>
            <person name="Devries R.P."/>
            <person name="Grigoriev I.V."/>
            <person name="Machida M."/>
            <person name="Baker S.E."/>
            <person name="Andersen M.R."/>
        </authorList>
    </citation>
    <scope>NUCLEOTIDE SEQUENCE [LARGE SCALE GENOMIC DNA]</scope>
    <source>
        <strain evidence="6 7">IBT 29228</strain>
    </source>
</reference>
<feature type="transmembrane region" description="Helical" evidence="5">
    <location>
        <begin position="86"/>
        <end position="108"/>
    </location>
</feature>
<evidence type="ECO:0000256" key="1">
    <source>
        <dbReference type="ARBA" id="ARBA00004141"/>
    </source>
</evidence>
<feature type="transmembrane region" description="Helical" evidence="5">
    <location>
        <begin position="147"/>
        <end position="167"/>
    </location>
</feature>
<feature type="transmembrane region" description="Helical" evidence="5">
    <location>
        <begin position="290"/>
        <end position="312"/>
    </location>
</feature>
<evidence type="ECO:0000256" key="3">
    <source>
        <dbReference type="ARBA" id="ARBA00022989"/>
    </source>
</evidence>
<dbReference type="Gene3D" id="1.20.1250.20">
    <property type="entry name" value="MFS general substrate transporter like domains"/>
    <property type="match status" value="1"/>
</dbReference>
<keyword evidence="7" id="KW-1185">Reference proteome</keyword>
<dbReference type="OrthoDB" id="194139at2759"/>
<keyword evidence="2 5" id="KW-0812">Transmembrane</keyword>
<evidence type="ECO:0008006" key="8">
    <source>
        <dbReference type="Google" id="ProtNLM"/>
    </source>
</evidence>
<gene>
    <name evidence="6" type="ORF">BDV26DRAFT_292153</name>
</gene>
<feature type="transmembrane region" description="Helical" evidence="5">
    <location>
        <begin position="179"/>
        <end position="199"/>
    </location>
</feature>
<dbReference type="GO" id="GO:0016020">
    <property type="term" value="C:membrane"/>
    <property type="evidence" value="ECO:0007669"/>
    <property type="project" value="UniProtKB-SubCell"/>
</dbReference>
<comment type="subcellular location">
    <subcellularLocation>
        <location evidence="1">Membrane</location>
        <topology evidence="1">Multi-pass membrane protein</topology>
    </subcellularLocation>
</comment>
<dbReference type="PANTHER" id="PTHR23507">
    <property type="entry name" value="ZGC:174356"/>
    <property type="match status" value="1"/>
</dbReference>
<proteinExistence type="predicted"/>
<sequence>MHEESPPLLGNPQPKPSGWSPSALTYLVICNFPLACSPIDESLCKTNKIQSELAYLNGSRLLVEALVGLVVAFPFGALADGVGCKPIILLSTVGCQLALAWELVVIALPGIMPVQLVLASPLFNAAGGGGTVQVASNTIPNPIQTRASAFFLVVLASLAGASVGPAISSKLMEIFPPWIPAILGFFALPVGLILLVFILESIPLLKRDELTGPDNHLDSEEQLHSSTTLKSHLFQPLDLFKSSLTIIKSASIIIVLATFLTRVPEQLATSQLFAQYISKGFDWPLVRTGYLLGIIHLVVLSLALPWLSKLLLRRQRPASKDLTLGLMLNLVRSAWITEERGRALLKPPGIWSWLCR</sequence>
<evidence type="ECO:0000256" key="5">
    <source>
        <dbReference type="SAM" id="Phobius"/>
    </source>
</evidence>
<keyword evidence="3 5" id="KW-1133">Transmembrane helix</keyword>
<organism evidence="6 7">
    <name type="scientific">Aspergillus bertholletiae</name>
    <dbReference type="NCBI Taxonomy" id="1226010"/>
    <lineage>
        <taxon>Eukaryota</taxon>
        <taxon>Fungi</taxon>
        <taxon>Dikarya</taxon>
        <taxon>Ascomycota</taxon>
        <taxon>Pezizomycotina</taxon>
        <taxon>Eurotiomycetes</taxon>
        <taxon>Eurotiomycetidae</taxon>
        <taxon>Eurotiales</taxon>
        <taxon>Aspergillaceae</taxon>
        <taxon>Aspergillus</taxon>
        <taxon>Aspergillus subgen. Circumdati</taxon>
    </lineage>
</organism>
<dbReference type="SUPFAM" id="SSF103473">
    <property type="entry name" value="MFS general substrate transporter"/>
    <property type="match status" value="1"/>
</dbReference>
<keyword evidence="4 5" id="KW-0472">Membrane</keyword>
<dbReference type="GO" id="GO:0022857">
    <property type="term" value="F:transmembrane transporter activity"/>
    <property type="evidence" value="ECO:0007669"/>
    <property type="project" value="TreeGrafter"/>
</dbReference>
<dbReference type="InterPro" id="IPR036259">
    <property type="entry name" value="MFS_trans_sf"/>
</dbReference>
<feature type="transmembrane region" description="Helical" evidence="5">
    <location>
        <begin position="239"/>
        <end position="260"/>
    </location>
</feature>
<protein>
    <recommendedName>
        <fullName evidence="8">Major facilitator superfamily domain-containing protein</fullName>
    </recommendedName>
</protein>
<evidence type="ECO:0000313" key="6">
    <source>
        <dbReference type="EMBL" id="KAE8378484.1"/>
    </source>
</evidence>
<feature type="transmembrane region" description="Helical" evidence="5">
    <location>
        <begin position="114"/>
        <end position="135"/>
    </location>
</feature>
<dbReference type="PANTHER" id="PTHR23507:SF1">
    <property type="entry name" value="FI18259P1-RELATED"/>
    <property type="match status" value="1"/>
</dbReference>
<dbReference type="AlphaFoldDB" id="A0A5N7B9P8"/>
<feature type="transmembrane region" description="Helical" evidence="5">
    <location>
        <begin position="61"/>
        <end position="79"/>
    </location>
</feature>
<evidence type="ECO:0000256" key="4">
    <source>
        <dbReference type="ARBA" id="ARBA00023136"/>
    </source>
</evidence>
<dbReference type="Proteomes" id="UP000326198">
    <property type="component" value="Unassembled WGS sequence"/>
</dbReference>
<evidence type="ECO:0000313" key="7">
    <source>
        <dbReference type="Proteomes" id="UP000326198"/>
    </source>
</evidence>
<accession>A0A5N7B9P8</accession>